<organism evidence="1 2">
    <name type="scientific">Salibacterium qingdaonense</name>
    <dbReference type="NCBI Taxonomy" id="266892"/>
    <lineage>
        <taxon>Bacteria</taxon>
        <taxon>Bacillati</taxon>
        <taxon>Bacillota</taxon>
        <taxon>Bacilli</taxon>
        <taxon>Bacillales</taxon>
        <taxon>Bacillaceae</taxon>
    </lineage>
</organism>
<proteinExistence type="predicted"/>
<accession>A0A1I4QW75</accession>
<protein>
    <submittedName>
        <fullName evidence="1">Uncharacterized protein</fullName>
    </submittedName>
</protein>
<dbReference type="STRING" id="266892.SAMN04488054_15114"/>
<gene>
    <name evidence="1" type="ORF">SAMN04488054_15114</name>
</gene>
<dbReference type="EMBL" id="FOTY01000051">
    <property type="protein sequence ID" value="SFM44247.1"/>
    <property type="molecule type" value="Genomic_DNA"/>
</dbReference>
<reference evidence="1 2" key="1">
    <citation type="submission" date="2016-10" db="EMBL/GenBank/DDBJ databases">
        <authorList>
            <person name="de Groot N.N."/>
        </authorList>
    </citation>
    <scope>NUCLEOTIDE SEQUENCE [LARGE SCALE GENOMIC DNA]</scope>
    <source>
        <strain evidence="1 2">CGMCC 1.6134</strain>
    </source>
</reference>
<evidence type="ECO:0000313" key="1">
    <source>
        <dbReference type="EMBL" id="SFM44247.1"/>
    </source>
</evidence>
<dbReference type="RefSeq" id="WP_090928991.1">
    <property type="nucleotide sequence ID" value="NZ_FOTY01000051.1"/>
</dbReference>
<name>A0A1I4QW75_9BACI</name>
<evidence type="ECO:0000313" key="2">
    <source>
        <dbReference type="Proteomes" id="UP000199668"/>
    </source>
</evidence>
<dbReference type="Proteomes" id="UP000199668">
    <property type="component" value="Unassembled WGS sequence"/>
</dbReference>
<dbReference type="AlphaFoldDB" id="A0A1I4QW75"/>
<sequence>MLITDIQTFMDKLDELPRRLQKRVEDEWKPVDGFNGADIQQSGDYTSVTLVTLDWVIDISALKDDGFVSSKSFRKVDIIHHYDLIMKIREELKNENT</sequence>
<keyword evidence="2" id="KW-1185">Reference proteome</keyword>